<keyword evidence="5" id="KW-1185">Reference proteome</keyword>
<comment type="caution">
    <text evidence="4">The sequence shown here is derived from an EMBL/GenBank/DDBJ whole genome shotgun (WGS) entry which is preliminary data.</text>
</comment>
<dbReference type="EMBL" id="LSRX01000070">
    <property type="protein sequence ID" value="OLQ10881.1"/>
    <property type="molecule type" value="Genomic_DNA"/>
</dbReference>
<dbReference type="InterPro" id="IPR006164">
    <property type="entry name" value="DNA_bd_Ku70/Ku80"/>
</dbReference>
<dbReference type="Gene3D" id="2.40.290.10">
    <property type="match status" value="1"/>
</dbReference>
<dbReference type="Gene3D" id="1.10.1600.10">
    <property type="match status" value="1"/>
</dbReference>
<dbReference type="GO" id="GO:0000723">
    <property type="term" value="P:telomere maintenance"/>
    <property type="evidence" value="ECO:0007669"/>
    <property type="project" value="TreeGrafter"/>
</dbReference>
<dbReference type="AlphaFoldDB" id="A0A1Q9ETX8"/>
<gene>
    <name evidence="4" type="primary">ku80</name>
    <name evidence="4" type="ORF">AK812_SmicGene5410</name>
</gene>
<dbReference type="Pfam" id="PF08785">
    <property type="entry name" value="Ku_PK_bind"/>
    <property type="match status" value="1"/>
</dbReference>
<dbReference type="PANTHER" id="PTHR12604">
    <property type="entry name" value="KU AUTOANTIGEN DNA HELICASE"/>
    <property type="match status" value="1"/>
</dbReference>
<dbReference type="SUPFAM" id="SSF100939">
    <property type="entry name" value="SPOC domain-like"/>
    <property type="match status" value="1"/>
</dbReference>
<dbReference type="InterPro" id="IPR016194">
    <property type="entry name" value="SPOC-like_C_dom_sf"/>
</dbReference>
<protein>
    <submittedName>
        <fullName evidence="4">X-ray repair cross-complementing protein 5</fullName>
    </submittedName>
</protein>
<evidence type="ECO:0000256" key="1">
    <source>
        <dbReference type="ARBA" id="ARBA00023125"/>
    </source>
</evidence>
<sequence>MGFQSTRRCHEGEGMAQGNPENARFQRWGSAILSGEAIPEDSRKTDKVIMDRTYYATDDKEGEEVKKEDRVKGFKYGQNIVPMSEYDEAALAYSCERTLTTLGFAAAASISPESSMHTVDTLAADKGDPWAHYAFESLVEAMLAEQRVLIARYVYRKDSQPHMVALIPKKGAESASHMVIQFLPFEEDVRPWTCASLPEPTSDQRAAMSKIVDGLTLTAGNEMLRPEETSNPSLARFYDFLASRAVTPGAALKPAPSELSDTILAPPASAVAQLDKVFPENDRGQLKTLFGLEKVEKAVGKGGAKRFWREAIAEKSKNSAAFVGEVDTKKIKVDAFTGAKKNEKKDEDEDALRKVKAEDSQGEGAGGMAVAVGPPPRVHIGSVHPERDFERWLSERRTGGADVVGPAIEQMCDVILRFAEEGEEFHGKALSCMATLRRGCVREGEAASYNEFARKVRLRMTKRLALLWERVVKDGGLGLITDTEVVTSTVTAADAKAFLEGSDVATASAVGLSATATAQQGVPPTALSEKELEAMIE</sequence>
<dbReference type="OMA" id="KDGMDPK"/>
<accession>A0A1Q9ETX8</accession>
<dbReference type="PANTHER" id="PTHR12604:SF4">
    <property type="entry name" value="X-RAY REPAIR CROSS-COMPLEMENTING PROTEIN 5"/>
    <property type="match status" value="1"/>
</dbReference>
<dbReference type="Proteomes" id="UP000186817">
    <property type="component" value="Unassembled WGS sequence"/>
</dbReference>
<feature type="region of interest" description="Disordered" evidence="2">
    <location>
        <begin position="1"/>
        <end position="23"/>
    </location>
</feature>
<reference evidence="4 5" key="1">
    <citation type="submission" date="2016-02" db="EMBL/GenBank/DDBJ databases">
        <title>Genome analysis of coral dinoflagellate symbionts highlights evolutionary adaptations to a symbiotic lifestyle.</title>
        <authorList>
            <person name="Aranda M."/>
            <person name="Li Y."/>
            <person name="Liew Y.J."/>
            <person name="Baumgarten S."/>
            <person name="Simakov O."/>
            <person name="Wilson M."/>
            <person name="Piel J."/>
            <person name="Ashoor H."/>
            <person name="Bougouffa S."/>
            <person name="Bajic V.B."/>
            <person name="Ryu T."/>
            <person name="Ravasi T."/>
            <person name="Bayer T."/>
            <person name="Micklem G."/>
            <person name="Kim H."/>
            <person name="Bhak J."/>
            <person name="Lajeunesse T.C."/>
            <person name="Voolstra C.R."/>
        </authorList>
    </citation>
    <scope>NUCLEOTIDE SEQUENCE [LARGE SCALE GENOMIC DNA]</scope>
    <source>
        <strain evidence="4 5">CCMP2467</strain>
    </source>
</reference>
<keyword evidence="1" id="KW-0238">DNA-binding</keyword>
<organism evidence="4 5">
    <name type="scientific">Symbiodinium microadriaticum</name>
    <name type="common">Dinoflagellate</name>
    <name type="synonym">Zooxanthella microadriatica</name>
    <dbReference type="NCBI Taxonomy" id="2951"/>
    <lineage>
        <taxon>Eukaryota</taxon>
        <taxon>Sar</taxon>
        <taxon>Alveolata</taxon>
        <taxon>Dinophyceae</taxon>
        <taxon>Suessiales</taxon>
        <taxon>Symbiodiniaceae</taxon>
        <taxon>Symbiodinium</taxon>
    </lineage>
</organism>
<evidence type="ECO:0000256" key="2">
    <source>
        <dbReference type="SAM" id="MobiDB-lite"/>
    </source>
</evidence>
<dbReference type="Pfam" id="PF02735">
    <property type="entry name" value="Ku"/>
    <property type="match status" value="1"/>
</dbReference>
<dbReference type="GO" id="GO:0042162">
    <property type="term" value="F:telomeric DNA binding"/>
    <property type="evidence" value="ECO:0007669"/>
    <property type="project" value="TreeGrafter"/>
</dbReference>
<dbReference type="Gene3D" id="1.25.40.240">
    <property type="entry name" value="Ku, C-terminal domain"/>
    <property type="match status" value="1"/>
</dbReference>
<feature type="domain" description="Ku" evidence="3">
    <location>
        <begin position="62"/>
        <end position="201"/>
    </location>
</feature>
<dbReference type="GO" id="GO:0043564">
    <property type="term" value="C:Ku70:Ku80 complex"/>
    <property type="evidence" value="ECO:0007669"/>
    <property type="project" value="TreeGrafter"/>
</dbReference>
<evidence type="ECO:0000313" key="5">
    <source>
        <dbReference type="Proteomes" id="UP000186817"/>
    </source>
</evidence>
<proteinExistence type="predicted"/>
<dbReference type="SMART" id="SM00559">
    <property type="entry name" value="Ku78"/>
    <property type="match status" value="1"/>
</dbReference>
<dbReference type="OrthoDB" id="421406at2759"/>
<dbReference type="GO" id="GO:0006303">
    <property type="term" value="P:double-strand break repair via nonhomologous end joining"/>
    <property type="evidence" value="ECO:0007669"/>
    <property type="project" value="InterPro"/>
</dbReference>
<feature type="compositionally biased region" description="Basic and acidic residues" evidence="2">
    <location>
        <begin position="340"/>
        <end position="359"/>
    </location>
</feature>
<dbReference type="InterPro" id="IPR014893">
    <property type="entry name" value="Ku_PK_bind"/>
</dbReference>
<name>A0A1Q9ETX8_SYMMI</name>
<dbReference type="InterPro" id="IPR036494">
    <property type="entry name" value="Ku_C_sf"/>
</dbReference>
<evidence type="ECO:0000313" key="4">
    <source>
        <dbReference type="EMBL" id="OLQ10881.1"/>
    </source>
</evidence>
<dbReference type="SUPFAM" id="SSF101420">
    <property type="entry name" value="C-terminal domain of Ku80"/>
    <property type="match status" value="1"/>
</dbReference>
<evidence type="ECO:0000259" key="3">
    <source>
        <dbReference type="SMART" id="SM00559"/>
    </source>
</evidence>
<feature type="region of interest" description="Disordered" evidence="2">
    <location>
        <begin position="340"/>
        <end position="381"/>
    </location>
</feature>
<dbReference type="GO" id="GO:0003690">
    <property type="term" value="F:double-stranded DNA binding"/>
    <property type="evidence" value="ECO:0007669"/>
    <property type="project" value="TreeGrafter"/>
</dbReference>